<keyword evidence="1" id="KW-0285">Flavoprotein</keyword>
<feature type="domain" description="FAD/NAD(P)-binding" evidence="3">
    <location>
        <begin position="49"/>
        <end position="163"/>
    </location>
</feature>
<dbReference type="Pfam" id="PF09242">
    <property type="entry name" value="FCSD-flav_bind"/>
    <property type="match status" value="1"/>
</dbReference>
<evidence type="ECO:0000259" key="3">
    <source>
        <dbReference type="Pfam" id="PF07992"/>
    </source>
</evidence>
<keyword evidence="7" id="KW-1185">Reference proteome</keyword>
<dbReference type="InterPro" id="IPR036188">
    <property type="entry name" value="FAD/NAD-bd_sf"/>
</dbReference>
<dbReference type="InterPro" id="IPR037092">
    <property type="entry name" value="FlavoCytC_S_DH_flav-bd_sf"/>
</dbReference>
<evidence type="ECO:0000256" key="2">
    <source>
        <dbReference type="ARBA" id="ARBA00022827"/>
    </source>
</evidence>
<dbReference type="InterPro" id="IPR016156">
    <property type="entry name" value="FAD/NAD-linked_Rdtase_dimer_sf"/>
</dbReference>
<evidence type="ECO:0000256" key="1">
    <source>
        <dbReference type="ARBA" id="ARBA00022630"/>
    </source>
</evidence>
<proteinExistence type="predicted"/>
<dbReference type="SUPFAM" id="SSF55424">
    <property type="entry name" value="FAD/NAD-linked reductases, dimerisation (C-terminal) domain"/>
    <property type="match status" value="1"/>
</dbReference>
<dbReference type="Gene3D" id="3.50.50.60">
    <property type="entry name" value="FAD/NAD(P)-binding domain"/>
    <property type="match status" value="2"/>
</dbReference>
<comment type="caution">
    <text evidence="6">The sequence shown here is derived from an EMBL/GenBank/DDBJ whole genome shotgun (WGS) entry which is preliminary data.</text>
</comment>
<evidence type="ECO:0000313" key="6">
    <source>
        <dbReference type="EMBL" id="MCP8940965.1"/>
    </source>
</evidence>
<dbReference type="InterPro" id="IPR023753">
    <property type="entry name" value="FAD/NAD-binding_dom"/>
</dbReference>
<dbReference type="Pfam" id="PF07992">
    <property type="entry name" value="Pyr_redox_2"/>
    <property type="match status" value="1"/>
</dbReference>
<evidence type="ECO:0000259" key="5">
    <source>
        <dbReference type="Pfam" id="PF21706"/>
    </source>
</evidence>
<dbReference type="InterPro" id="IPR049386">
    <property type="entry name" value="FCSD_central"/>
</dbReference>
<dbReference type="PANTHER" id="PTHR43755">
    <property type="match status" value="1"/>
</dbReference>
<name>A0ABT1LHI5_9HYPH</name>
<feature type="domain" description="Sulfide dehydrogenase [flavocytochrome c] flavoprotein chain central" evidence="5">
    <location>
        <begin position="179"/>
        <end position="294"/>
    </location>
</feature>
<reference evidence="6 7" key="1">
    <citation type="submission" date="2022-07" db="EMBL/GenBank/DDBJ databases">
        <authorList>
            <person name="Li W.-J."/>
            <person name="Deng Q.-Q."/>
        </authorList>
    </citation>
    <scope>NUCLEOTIDE SEQUENCE [LARGE SCALE GENOMIC DNA]</scope>
    <source>
        <strain evidence="6 7">SYSU M60028</strain>
    </source>
</reference>
<dbReference type="InterPro" id="IPR052541">
    <property type="entry name" value="SQRD"/>
</dbReference>
<organism evidence="6 7">
    <name type="scientific">Alsobacter ponti</name>
    <dbReference type="NCBI Taxonomy" id="2962936"/>
    <lineage>
        <taxon>Bacteria</taxon>
        <taxon>Pseudomonadati</taxon>
        <taxon>Pseudomonadota</taxon>
        <taxon>Alphaproteobacteria</taxon>
        <taxon>Hyphomicrobiales</taxon>
        <taxon>Alsobacteraceae</taxon>
        <taxon>Alsobacter</taxon>
    </lineage>
</organism>
<dbReference type="Gene3D" id="3.90.760.10">
    <property type="entry name" value="Flavocytochrome c sulphide dehydrogenase, flavin-binding domain"/>
    <property type="match status" value="1"/>
</dbReference>
<dbReference type="InterPro" id="IPR006311">
    <property type="entry name" value="TAT_signal"/>
</dbReference>
<evidence type="ECO:0000313" key="7">
    <source>
        <dbReference type="Proteomes" id="UP001205890"/>
    </source>
</evidence>
<dbReference type="EMBL" id="JANCLU010000031">
    <property type="protein sequence ID" value="MCP8940965.1"/>
    <property type="molecule type" value="Genomic_DNA"/>
</dbReference>
<dbReference type="InterPro" id="IPR015323">
    <property type="entry name" value="FlavoCytC_S_DH_flav-bd"/>
</dbReference>
<dbReference type="SUPFAM" id="SSF51905">
    <property type="entry name" value="FAD/NAD(P)-binding domain"/>
    <property type="match status" value="2"/>
</dbReference>
<accession>A0ABT1LHI5</accession>
<evidence type="ECO:0000259" key="4">
    <source>
        <dbReference type="Pfam" id="PF09242"/>
    </source>
</evidence>
<dbReference type="Proteomes" id="UP001205890">
    <property type="component" value="Unassembled WGS sequence"/>
</dbReference>
<feature type="domain" description="Flavocytochrome c sulphide dehydrogenase flavin-binding" evidence="4">
    <location>
        <begin position="371"/>
        <end position="439"/>
    </location>
</feature>
<dbReference type="Pfam" id="PF21706">
    <property type="entry name" value="FCSD_central"/>
    <property type="match status" value="1"/>
</dbReference>
<sequence length="440" mass="46398">MNWAMNWNGIGTLFEGSAAPSRRAVLGGAAAVTLAGVLPTRALAQATGKVVVVGGGFGGATCARHLRALAPNLSVTLVEPDETIVTCPFSNTVIAGLNGIDAITRGLAPLKSLGVTVAVDRAAGFDPSRRVVKLSGGQELPYDRLVLSPGVDLKWGAIEGYDEKAAEIMPHAWKAGPQTLLLRRQIEAMDDGGVVVISAPQNPYRCPPGPYERASLIAHYLKAKKPRSKVIVLDAKDNFSKQGLFVEAWKKLYPGLLEWVPFAQAGNLTRVDPSTKTFHTDFSDVKADVANVIPPQRASRIVDQLGLAKGEDWVRVNQSTFESAIVPGVHVLGDSIIAGAMPKSAFSATSQAKMCAHAIAALMAGREPPVASFINTCYSLVAPDYGITVSDVFRVAPNGSITAVEGAGGVSPLGAPPEFRAREADYARGWYASITAETFG</sequence>
<protein>
    <submittedName>
        <fullName evidence="6">NAD(P)/FAD-dependent oxidoreductase</fullName>
    </submittedName>
</protein>
<dbReference type="RefSeq" id="WP_254746307.1">
    <property type="nucleotide sequence ID" value="NZ_JANCLU010000031.1"/>
</dbReference>
<keyword evidence="2" id="KW-0274">FAD</keyword>
<dbReference type="PROSITE" id="PS51318">
    <property type="entry name" value="TAT"/>
    <property type="match status" value="1"/>
</dbReference>
<gene>
    <name evidence="6" type="ORF">NK718_20770</name>
</gene>
<dbReference type="PANTHER" id="PTHR43755:SF1">
    <property type="entry name" value="FAD-DEPENDENT PYRIDINE NUCLEOTIDE-DISULPHIDE OXIDOREDUCTASE"/>
    <property type="match status" value="1"/>
</dbReference>